<organism evidence="7 8">
    <name type="scientific">Paenibacillus vulneris</name>
    <dbReference type="NCBI Taxonomy" id="1133364"/>
    <lineage>
        <taxon>Bacteria</taxon>
        <taxon>Bacillati</taxon>
        <taxon>Bacillota</taxon>
        <taxon>Bacilli</taxon>
        <taxon>Bacillales</taxon>
        <taxon>Paenibacillaceae</taxon>
        <taxon>Paenibacillus</taxon>
    </lineage>
</organism>
<protein>
    <submittedName>
        <fullName evidence="7">DHH family phosphoesterase</fullName>
    </submittedName>
</protein>
<feature type="domain" description="DDH" evidence="5">
    <location>
        <begin position="71"/>
        <end position="213"/>
    </location>
</feature>
<evidence type="ECO:0000313" key="7">
    <source>
        <dbReference type="EMBL" id="MFD1219655.1"/>
    </source>
</evidence>
<keyword evidence="8" id="KW-1185">Reference proteome</keyword>
<evidence type="ECO:0000256" key="1">
    <source>
        <dbReference type="ARBA" id="ARBA00005915"/>
    </source>
</evidence>
<dbReference type="EMBL" id="JBHTLU010000012">
    <property type="protein sequence ID" value="MFD1219655.1"/>
    <property type="molecule type" value="Genomic_DNA"/>
</dbReference>
<reference evidence="8" key="1">
    <citation type="journal article" date="2019" name="Int. J. Syst. Evol. Microbiol.">
        <title>The Global Catalogue of Microorganisms (GCM) 10K type strain sequencing project: providing services to taxonomists for standard genome sequencing and annotation.</title>
        <authorList>
            <consortium name="The Broad Institute Genomics Platform"/>
            <consortium name="The Broad Institute Genome Sequencing Center for Infectious Disease"/>
            <person name="Wu L."/>
            <person name="Ma J."/>
        </authorList>
    </citation>
    <scope>NUCLEOTIDE SEQUENCE [LARGE SCALE GENOMIC DNA]</scope>
    <source>
        <strain evidence="8">CCUG 53270</strain>
    </source>
</reference>
<keyword evidence="3" id="KW-0378">Hydrolase</keyword>
<dbReference type="InterPro" id="IPR041122">
    <property type="entry name" value="RecJ_OB"/>
</dbReference>
<keyword evidence="2" id="KW-0540">Nuclease</keyword>
<accession>A0ABW3UJE5</accession>
<feature type="domain" description="RecJ OB" evidence="6">
    <location>
        <begin position="433"/>
        <end position="526"/>
    </location>
</feature>
<dbReference type="PANTHER" id="PTHR30255">
    <property type="entry name" value="SINGLE-STRANDED-DNA-SPECIFIC EXONUCLEASE RECJ"/>
    <property type="match status" value="1"/>
</dbReference>
<name>A0ABW3UJE5_9BACL</name>
<evidence type="ECO:0000313" key="8">
    <source>
        <dbReference type="Proteomes" id="UP001597180"/>
    </source>
</evidence>
<dbReference type="Proteomes" id="UP001597180">
    <property type="component" value="Unassembled WGS sequence"/>
</dbReference>
<gene>
    <name evidence="7" type="ORF">ACFQ4B_05960</name>
</gene>
<dbReference type="RefSeq" id="WP_345594847.1">
    <property type="nucleotide sequence ID" value="NZ_BAABJG010000055.1"/>
</dbReference>
<comment type="caution">
    <text evidence="7">The sequence shown here is derived from an EMBL/GenBank/DDBJ whole genome shotgun (WGS) entry which is preliminary data.</text>
</comment>
<dbReference type="Gene3D" id="3.10.310.30">
    <property type="match status" value="1"/>
</dbReference>
<comment type="similarity">
    <text evidence="1">Belongs to the RecJ family.</text>
</comment>
<dbReference type="InterPro" id="IPR001667">
    <property type="entry name" value="DDH_dom"/>
</dbReference>
<dbReference type="Gene3D" id="3.90.1640.30">
    <property type="match status" value="1"/>
</dbReference>
<dbReference type="SUPFAM" id="SSF64182">
    <property type="entry name" value="DHH phosphoesterases"/>
    <property type="match status" value="1"/>
</dbReference>
<evidence type="ECO:0000256" key="3">
    <source>
        <dbReference type="ARBA" id="ARBA00022801"/>
    </source>
</evidence>
<evidence type="ECO:0000256" key="2">
    <source>
        <dbReference type="ARBA" id="ARBA00022722"/>
    </source>
</evidence>
<dbReference type="PANTHER" id="PTHR30255:SF2">
    <property type="entry name" value="SINGLE-STRANDED-DNA-SPECIFIC EXONUCLEASE RECJ"/>
    <property type="match status" value="1"/>
</dbReference>
<proteinExistence type="inferred from homology"/>
<evidence type="ECO:0000259" key="6">
    <source>
        <dbReference type="Pfam" id="PF17768"/>
    </source>
</evidence>
<dbReference type="InterPro" id="IPR038763">
    <property type="entry name" value="DHH_sf"/>
</dbReference>
<dbReference type="Pfam" id="PF01368">
    <property type="entry name" value="DHH"/>
    <property type="match status" value="1"/>
</dbReference>
<sequence length="545" mass="62226">MITTKWVKKAPKEEYNEFEDIKTILARIHDIKQPKRFLNPCEFELYSPELLKNCHLAVNRIVKAINNEELISIHVDVDSDGVTSGALMYNYLKNFTNKVTYFHAQRSDGHGIEISENDVPSGTNLLIIIDSSTNSVETCKRISTSGVDIIVLDHHEQDNINPYCILVNPQQDGCNYPNKSISGAVVAWKVCRALDSYYKTKYANDYYDIVAIGLVGDVMSLREYENRYIVREGINNIKNIGLRSLLKASKKDPNKITVSDIGYLIAPNINAACRMDKIEVILELITETDEVKANELAHKVLELNEERKRLQKYYYEKLRPLVNENDKCSFIIDNEIGKGFRGLVAGVLSEEFQKPVIIMSMDHEGIYSGSFRSYDDCNFKKILNDIPEVIEAAGHKTVGGVKFKSDDLEVVKEHLNKVLLGNQSEKHIEYVLELLPNEIDKDLVKSIQEFYEISGQGFETGRFLIKGVETQKKVILGKDKNTIKIECNNIVLMKFRTDESYFDDYLIGKNVDVVGTLNLNEWVNPRTRKAIVTTQLFLDDYKIHN</sequence>
<evidence type="ECO:0000259" key="5">
    <source>
        <dbReference type="Pfam" id="PF01368"/>
    </source>
</evidence>
<dbReference type="Pfam" id="PF17768">
    <property type="entry name" value="RecJ_OB"/>
    <property type="match status" value="1"/>
</dbReference>
<dbReference type="InterPro" id="IPR051673">
    <property type="entry name" value="SSDNA_exonuclease_RecJ"/>
</dbReference>
<evidence type="ECO:0000256" key="4">
    <source>
        <dbReference type="ARBA" id="ARBA00022839"/>
    </source>
</evidence>
<keyword evidence="4" id="KW-0269">Exonuclease</keyword>